<proteinExistence type="predicted"/>
<dbReference type="EC" id="1.2.7.3" evidence="3"/>
<dbReference type="InterPro" id="IPR052554">
    <property type="entry name" value="2-oxoglutarate_synth_KorC"/>
</dbReference>
<dbReference type="Pfam" id="PF01558">
    <property type="entry name" value="POR"/>
    <property type="match status" value="1"/>
</dbReference>
<dbReference type="Gene3D" id="3.40.920.10">
    <property type="entry name" value="Pyruvate-ferredoxin oxidoreductase, PFOR, domain III"/>
    <property type="match status" value="1"/>
</dbReference>
<accession>A0A2N5ZGG7</accession>
<dbReference type="GO" id="GO:0047553">
    <property type="term" value="F:2-oxoglutarate synthase activity"/>
    <property type="evidence" value="ECO:0007669"/>
    <property type="project" value="UniProtKB-EC"/>
</dbReference>
<dbReference type="SUPFAM" id="SSF53323">
    <property type="entry name" value="Pyruvate-ferredoxin oxidoreductase, PFOR, domain III"/>
    <property type="match status" value="1"/>
</dbReference>
<evidence type="ECO:0000256" key="1">
    <source>
        <dbReference type="ARBA" id="ARBA00023002"/>
    </source>
</evidence>
<name>A0A2N5ZGG7_MUIH1</name>
<dbReference type="AlphaFoldDB" id="A0A2N5ZGG7"/>
<dbReference type="Proteomes" id="UP000234857">
    <property type="component" value="Unassembled WGS sequence"/>
</dbReference>
<dbReference type="PANTHER" id="PTHR42730">
    <property type="entry name" value="2-OXOGLUTARATE SYNTHASE SUBUNIT KORC"/>
    <property type="match status" value="1"/>
</dbReference>
<gene>
    <name evidence="3" type="ORF">C0601_06690</name>
</gene>
<keyword evidence="1 3" id="KW-0560">Oxidoreductase</keyword>
<feature type="domain" description="Pyruvate/ketoisovalerate oxidoreductase catalytic" evidence="2">
    <location>
        <begin position="14"/>
        <end position="175"/>
    </location>
</feature>
<dbReference type="PANTHER" id="PTHR42730:SF1">
    <property type="entry name" value="2-OXOGLUTARATE SYNTHASE SUBUNIT KORC"/>
    <property type="match status" value="1"/>
</dbReference>
<dbReference type="InterPro" id="IPR002869">
    <property type="entry name" value="Pyrv_flavodox_OxRed_cen"/>
</dbReference>
<sequence length="182" mass="19564">MGKKRYEIRLSGSGGQGMILGGVILAEAAAIHDGINATQTQSYGPEARVGASKSEVIISDGEILFPKTSDLDVLLCLTQKAAQEYIDDLKEDGILIIDSYYVGNVPSKYKNIYKIPFSQIANKEFNTTLVVNIIALGAICAATGCVSEKALFEAVKARVPKGTQEINEKAARLGIKLVKEQK</sequence>
<evidence type="ECO:0000313" key="4">
    <source>
        <dbReference type="Proteomes" id="UP000234857"/>
    </source>
</evidence>
<evidence type="ECO:0000259" key="2">
    <source>
        <dbReference type="Pfam" id="PF01558"/>
    </source>
</evidence>
<organism evidence="3 4">
    <name type="scientific">Muiribacterium halophilum</name>
    <dbReference type="NCBI Taxonomy" id="2053465"/>
    <lineage>
        <taxon>Bacteria</taxon>
        <taxon>Candidatus Muiribacteriota</taxon>
        <taxon>Candidatus Muiribacteriia</taxon>
        <taxon>Candidatus Muiribacteriales</taxon>
        <taxon>Candidatus Muiribacteriaceae</taxon>
        <taxon>Candidatus Muiribacterium</taxon>
    </lineage>
</organism>
<dbReference type="EMBL" id="PKTG01000083">
    <property type="protein sequence ID" value="PLX17713.1"/>
    <property type="molecule type" value="Genomic_DNA"/>
</dbReference>
<reference evidence="3 4" key="1">
    <citation type="submission" date="2017-11" db="EMBL/GenBank/DDBJ databases">
        <title>Genome-resolved metagenomics identifies genetic mobility, metabolic interactions, and unexpected diversity in perchlorate-reducing communities.</title>
        <authorList>
            <person name="Barnum T.P."/>
            <person name="Figueroa I.A."/>
            <person name="Carlstrom C.I."/>
            <person name="Lucas L.N."/>
            <person name="Engelbrektson A.L."/>
            <person name="Coates J.D."/>
        </authorList>
    </citation>
    <scope>NUCLEOTIDE SEQUENCE [LARGE SCALE GENOMIC DNA]</scope>
    <source>
        <strain evidence="3">BM706</strain>
    </source>
</reference>
<comment type="caution">
    <text evidence="3">The sequence shown here is derived from an EMBL/GenBank/DDBJ whole genome shotgun (WGS) entry which is preliminary data.</text>
</comment>
<protein>
    <submittedName>
        <fullName evidence="3">2-oxoglutarate ferredoxin oxidoreductase subunit gamma</fullName>
        <ecNumber evidence="3">1.2.7.3</ecNumber>
    </submittedName>
</protein>
<dbReference type="InterPro" id="IPR019752">
    <property type="entry name" value="Pyrv/ketoisovalerate_OxRed_cat"/>
</dbReference>
<evidence type="ECO:0000313" key="3">
    <source>
        <dbReference type="EMBL" id="PLX17713.1"/>
    </source>
</evidence>